<keyword evidence="4" id="KW-0720">Serine protease</keyword>
<dbReference type="InterPro" id="IPR002142">
    <property type="entry name" value="Peptidase_S49"/>
</dbReference>
<dbReference type="InterPro" id="IPR033855">
    <property type="entry name" value="Protein_C"/>
</dbReference>
<protein>
    <submittedName>
        <fullName evidence="7">S49 family peptidase</fullName>
    </submittedName>
</protein>
<evidence type="ECO:0000256" key="3">
    <source>
        <dbReference type="ARBA" id="ARBA00022801"/>
    </source>
</evidence>
<dbReference type="Proteomes" id="UP000263833">
    <property type="component" value="Unassembled WGS sequence"/>
</dbReference>
<dbReference type="PANTHER" id="PTHR33209:SF1">
    <property type="entry name" value="PEPTIDASE S49 DOMAIN-CONTAINING PROTEIN"/>
    <property type="match status" value="1"/>
</dbReference>
<sequence>MAGPPASRLPRCCLAAIMPRTSPSVPASTGRGSIPDCRYRTPRVAAMRRQRSMKRLQLAAMTMETMMASRAWSRASIISRLFGTPLAVLPETAAIVLGAVGPKLDVGQLFVAPTGAALSIDEMRSMAAAEVNRLESVGPTDRAAPLHRANRLGFVFNRVMHVPIRGETVSENDGAIGPSSGFTGYDGIRAQVIAADKDPEIGGILLDVDCPGGEVASLFELADFLMSRRGTKPMRAMIRDCGCSAAYTIAACADPGQVTMHALGRAGSNGVITMHADFSEQLAQEGIKVRLFASGTHKAEGNPFEPLPEEVAARISAMVEVSASRLFKHVGKARGMSAEDIRKQQAQVYFGDEAVKAGLVDKIMSWDDSMQEFEQQVNGTARSRTATAPSGVSSSKGKAMSTEATAPAAEQQPIFTQAQLDQAVASASASATADANLAMANSERARFAALAELDGGSKISAEMATAMAEGTSAGDFAIAQAKAAKAKAGGALSNARADAVDSNDLPESGASAVAASVDQQPTNRGAAFVDKRKAAAAAK</sequence>
<feature type="region of interest" description="Disordered" evidence="5">
    <location>
        <begin position="490"/>
        <end position="539"/>
    </location>
</feature>
<proteinExistence type="inferred from homology"/>
<evidence type="ECO:0000256" key="5">
    <source>
        <dbReference type="SAM" id="MobiDB-lite"/>
    </source>
</evidence>
<dbReference type="Gene3D" id="6.20.330.10">
    <property type="match status" value="1"/>
</dbReference>
<dbReference type="GO" id="GO:0006508">
    <property type="term" value="P:proteolysis"/>
    <property type="evidence" value="ECO:0007669"/>
    <property type="project" value="UniProtKB-KW"/>
</dbReference>
<evidence type="ECO:0000256" key="1">
    <source>
        <dbReference type="ARBA" id="ARBA00008683"/>
    </source>
</evidence>
<dbReference type="SUPFAM" id="SSF52096">
    <property type="entry name" value="ClpP/crotonase"/>
    <property type="match status" value="1"/>
</dbReference>
<feature type="compositionally biased region" description="Polar residues" evidence="5">
    <location>
        <begin position="377"/>
        <end position="396"/>
    </location>
</feature>
<keyword evidence="8" id="KW-1185">Reference proteome</keyword>
<evidence type="ECO:0000313" key="8">
    <source>
        <dbReference type="Proteomes" id="UP000263833"/>
    </source>
</evidence>
<comment type="similarity">
    <text evidence="1">Belongs to the peptidase S49 family.</text>
</comment>
<accession>A0A371BJQ9</accession>
<evidence type="ECO:0000259" key="6">
    <source>
        <dbReference type="Pfam" id="PF01343"/>
    </source>
</evidence>
<name>A0A371BJQ9_9SPHN</name>
<keyword evidence="2" id="KW-0645">Protease</keyword>
<feature type="region of interest" description="Disordered" evidence="5">
    <location>
        <begin position="377"/>
        <end position="401"/>
    </location>
</feature>
<dbReference type="CDD" id="cd07022">
    <property type="entry name" value="S49_Sppa_36K_type"/>
    <property type="match status" value="1"/>
</dbReference>
<dbReference type="EMBL" id="QRGP01000001">
    <property type="protein sequence ID" value="RDV07814.1"/>
    <property type="molecule type" value="Genomic_DNA"/>
</dbReference>
<dbReference type="AlphaFoldDB" id="A0A371BJQ9"/>
<dbReference type="Pfam" id="PF01343">
    <property type="entry name" value="Peptidase_S49"/>
    <property type="match status" value="1"/>
</dbReference>
<evidence type="ECO:0000313" key="7">
    <source>
        <dbReference type="EMBL" id="RDV07814.1"/>
    </source>
</evidence>
<dbReference type="GO" id="GO:0008236">
    <property type="term" value="F:serine-type peptidase activity"/>
    <property type="evidence" value="ECO:0007669"/>
    <property type="project" value="UniProtKB-KW"/>
</dbReference>
<feature type="domain" description="Peptidase S49" evidence="6">
    <location>
        <begin position="230"/>
        <end position="378"/>
    </location>
</feature>
<dbReference type="InterPro" id="IPR029045">
    <property type="entry name" value="ClpP/crotonase-like_dom_sf"/>
</dbReference>
<organism evidence="7 8">
    <name type="scientific">Sphingorhabdus pulchriflava</name>
    <dbReference type="NCBI Taxonomy" id="2292257"/>
    <lineage>
        <taxon>Bacteria</taxon>
        <taxon>Pseudomonadati</taxon>
        <taxon>Pseudomonadota</taxon>
        <taxon>Alphaproteobacteria</taxon>
        <taxon>Sphingomonadales</taxon>
        <taxon>Sphingomonadaceae</taxon>
        <taxon>Sphingorhabdus</taxon>
    </lineage>
</organism>
<dbReference type="Gene3D" id="3.90.226.10">
    <property type="entry name" value="2-enoyl-CoA Hydratase, Chain A, domain 1"/>
    <property type="match status" value="1"/>
</dbReference>
<reference evidence="8" key="1">
    <citation type="submission" date="2018-08" db="EMBL/GenBank/DDBJ databases">
        <authorList>
            <person name="Kim S.-J."/>
            <person name="Jung G.-Y."/>
        </authorList>
    </citation>
    <scope>NUCLEOTIDE SEQUENCE [LARGE SCALE GENOMIC DNA]</scope>
    <source>
        <strain evidence="8">GY_G</strain>
    </source>
</reference>
<keyword evidence="3" id="KW-0378">Hydrolase</keyword>
<evidence type="ECO:0000256" key="4">
    <source>
        <dbReference type="ARBA" id="ARBA00022825"/>
    </source>
</evidence>
<evidence type="ECO:0000256" key="2">
    <source>
        <dbReference type="ARBA" id="ARBA00022670"/>
    </source>
</evidence>
<gene>
    <name evidence="7" type="ORF">DXH95_03055</name>
</gene>
<comment type="caution">
    <text evidence="7">The sequence shown here is derived from an EMBL/GenBank/DDBJ whole genome shotgun (WGS) entry which is preliminary data.</text>
</comment>
<dbReference type="OrthoDB" id="266140at2"/>
<dbReference type="PANTHER" id="PTHR33209">
    <property type="entry name" value="PROTEASE 4"/>
    <property type="match status" value="1"/>
</dbReference>